<evidence type="ECO:0000313" key="3">
    <source>
        <dbReference type="Proteomes" id="UP000245293"/>
    </source>
</evidence>
<proteinExistence type="predicted"/>
<dbReference type="EMBL" id="QETF01000006">
    <property type="protein sequence ID" value="PWG17211.1"/>
    <property type="molecule type" value="Genomic_DNA"/>
</dbReference>
<dbReference type="AlphaFoldDB" id="A0A2V1P3W8"/>
<evidence type="ECO:0000313" key="2">
    <source>
        <dbReference type="EMBL" id="PWG17211.1"/>
    </source>
</evidence>
<keyword evidence="1" id="KW-0812">Transmembrane</keyword>
<gene>
    <name evidence="2" type="ORF">DFK10_07435</name>
</gene>
<organism evidence="2 3">
    <name type="scientific">Salibaculum griseiflavum</name>
    <dbReference type="NCBI Taxonomy" id="1914409"/>
    <lineage>
        <taxon>Bacteria</taxon>
        <taxon>Pseudomonadati</taxon>
        <taxon>Pseudomonadota</taxon>
        <taxon>Alphaproteobacteria</taxon>
        <taxon>Rhodobacterales</taxon>
        <taxon>Roseobacteraceae</taxon>
        <taxon>Salibaculum</taxon>
    </lineage>
</organism>
<dbReference type="Proteomes" id="UP000245293">
    <property type="component" value="Unassembled WGS sequence"/>
</dbReference>
<evidence type="ECO:0000256" key="1">
    <source>
        <dbReference type="SAM" id="Phobius"/>
    </source>
</evidence>
<comment type="caution">
    <text evidence="2">The sequence shown here is derived from an EMBL/GenBank/DDBJ whole genome shotgun (WGS) entry which is preliminary data.</text>
</comment>
<dbReference type="RefSeq" id="WP_109388190.1">
    <property type="nucleotide sequence ID" value="NZ_QETF01000006.1"/>
</dbReference>
<keyword evidence="2" id="KW-0418">Kinase</keyword>
<dbReference type="InterPro" id="IPR045616">
    <property type="entry name" value="DUF6446"/>
</dbReference>
<keyword evidence="3" id="KW-1185">Reference proteome</keyword>
<sequence>MNAARFAVLGIVLTAIVAGVSLYYLQVYAYYDEVSAEEAGEVQLTSVVSGQPEIIPYENFEGIDSNSSPIRFRACFETPLSQALLTETYVISDDAVPLNGPDWFACYDAQEIGAALESGEAIGFVGVENIEYGIDRVVAIMTDGRGFVWHQINRCGEVVFDGEPVPDDCPEPPEAN</sequence>
<dbReference type="OrthoDB" id="7819947at2"/>
<dbReference type="GO" id="GO:0016301">
    <property type="term" value="F:kinase activity"/>
    <property type="evidence" value="ECO:0007669"/>
    <property type="project" value="UniProtKB-KW"/>
</dbReference>
<keyword evidence="2" id="KW-0808">Transferase</keyword>
<dbReference type="Pfam" id="PF20044">
    <property type="entry name" value="DUF6446"/>
    <property type="match status" value="1"/>
</dbReference>
<feature type="transmembrane region" description="Helical" evidence="1">
    <location>
        <begin position="6"/>
        <end position="25"/>
    </location>
</feature>
<keyword evidence="1" id="KW-0472">Membrane</keyword>
<keyword evidence="1" id="KW-1133">Transmembrane helix</keyword>
<accession>A0A2V1P3W8</accession>
<protein>
    <submittedName>
        <fullName evidence="2">Histidine kinase</fullName>
    </submittedName>
</protein>
<reference evidence="3" key="1">
    <citation type="submission" date="2018-05" db="EMBL/GenBank/DDBJ databases">
        <authorList>
            <person name="Du Z."/>
            <person name="Wang X."/>
        </authorList>
    </citation>
    <scope>NUCLEOTIDE SEQUENCE [LARGE SCALE GENOMIC DNA]</scope>
    <source>
        <strain evidence="3">WDS4C29</strain>
    </source>
</reference>
<name>A0A2V1P3W8_9RHOB</name>